<evidence type="ECO:0000313" key="9">
    <source>
        <dbReference type="Proteomes" id="UP000002408"/>
    </source>
</evidence>
<keyword evidence="3 6" id="KW-0812">Transmembrane</keyword>
<keyword evidence="5 6" id="KW-0472">Membrane</keyword>
<feature type="transmembrane region" description="Helical" evidence="6">
    <location>
        <begin position="180"/>
        <end position="198"/>
    </location>
</feature>
<dbReference type="InterPro" id="IPR011701">
    <property type="entry name" value="MFS"/>
</dbReference>
<dbReference type="SUPFAM" id="SSF103473">
    <property type="entry name" value="MFS general substrate transporter"/>
    <property type="match status" value="1"/>
</dbReference>
<comment type="subcellular location">
    <subcellularLocation>
        <location evidence="1">Endomembrane system</location>
        <topology evidence="1">Multi-pass membrane protein</topology>
    </subcellularLocation>
</comment>
<reference evidence="9" key="1">
    <citation type="journal article" date="2015" name="Microbiology">
        <title>Genome of Methanoregula boonei 6A8 reveals adaptations to oligotrophic peatland environments.</title>
        <authorList>
            <person name="Braeuer S."/>
            <person name="Cadillo-Quiroz H."/>
            <person name="Kyrpides N."/>
            <person name="Woyke T."/>
            <person name="Goodwin L."/>
            <person name="Detter C."/>
            <person name="Podell S."/>
            <person name="Yavitt J.B."/>
            <person name="Zinder S.H."/>
        </authorList>
    </citation>
    <scope>NUCLEOTIDE SEQUENCE [LARGE SCALE GENOMIC DNA]</scope>
    <source>
        <strain evidence="9">DSM 21154 / JCM 14090 / 6A8</strain>
    </source>
</reference>
<feature type="transmembrane region" description="Helical" evidence="6">
    <location>
        <begin position="281"/>
        <end position="301"/>
    </location>
</feature>
<dbReference type="InterPro" id="IPR036259">
    <property type="entry name" value="MFS_trans_sf"/>
</dbReference>
<dbReference type="Proteomes" id="UP000002408">
    <property type="component" value="Chromosome"/>
</dbReference>
<dbReference type="HOGENOM" id="CLU_000960_28_3_2"/>
<evidence type="ECO:0000256" key="1">
    <source>
        <dbReference type="ARBA" id="ARBA00004127"/>
    </source>
</evidence>
<evidence type="ECO:0000256" key="5">
    <source>
        <dbReference type="ARBA" id="ARBA00023136"/>
    </source>
</evidence>
<feature type="transmembrane region" description="Helical" evidence="6">
    <location>
        <begin position="20"/>
        <end position="47"/>
    </location>
</feature>
<feature type="transmembrane region" description="Helical" evidence="6">
    <location>
        <begin position="244"/>
        <end position="260"/>
    </location>
</feature>
<gene>
    <name evidence="8" type="ordered locus">Mboo_0388</name>
</gene>
<feature type="transmembrane region" description="Helical" evidence="6">
    <location>
        <begin position="316"/>
        <end position="335"/>
    </location>
</feature>
<keyword evidence="2" id="KW-0813">Transport</keyword>
<feature type="transmembrane region" description="Helical" evidence="6">
    <location>
        <begin position="219"/>
        <end position="238"/>
    </location>
</feature>
<dbReference type="PANTHER" id="PTHR23501">
    <property type="entry name" value="MAJOR FACILITATOR SUPERFAMILY"/>
    <property type="match status" value="1"/>
</dbReference>
<dbReference type="STRING" id="456442.Mboo_0388"/>
<dbReference type="EMBL" id="CP000780">
    <property type="protein sequence ID" value="ABS54908.1"/>
    <property type="molecule type" value="Genomic_DNA"/>
</dbReference>
<dbReference type="GO" id="GO:0022857">
    <property type="term" value="F:transmembrane transporter activity"/>
    <property type="evidence" value="ECO:0007669"/>
    <property type="project" value="InterPro"/>
</dbReference>
<evidence type="ECO:0000256" key="4">
    <source>
        <dbReference type="ARBA" id="ARBA00022989"/>
    </source>
</evidence>
<keyword evidence="4 6" id="KW-1133">Transmembrane helix</keyword>
<dbReference type="eggNOG" id="arCOG00143">
    <property type="taxonomic scope" value="Archaea"/>
</dbReference>
<feature type="transmembrane region" description="Helical" evidence="6">
    <location>
        <begin position="53"/>
        <end position="74"/>
    </location>
</feature>
<accession>A7I597</accession>
<dbReference type="PROSITE" id="PS50850">
    <property type="entry name" value="MFS"/>
    <property type="match status" value="1"/>
</dbReference>
<dbReference type="Gene3D" id="1.20.1720.10">
    <property type="entry name" value="Multidrug resistance protein D"/>
    <property type="match status" value="1"/>
</dbReference>
<evidence type="ECO:0000256" key="3">
    <source>
        <dbReference type="ARBA" id="ARBA00022692"/>
    </source>
</evidence>
<dbReference type="GeneID" id="5410619"/>
<evidence type="ECO:0000256" key="6">
    <source>
        <dbReference type="SAM" id="Phobius"/>
    </source>
</evidence>
<dbReference type="Gene3D" id="1.20.1250.20">
    <property type="entry name" value="MFS general substrate transporter like domains"/>
    <property type="match status" value="1"/>
</dbReference>
<dbReference type="KEGG" id="mbn:Mboo_0388"/>
<dbReference type="Pfam" id="PF07690">
    <property type="entry name" value="MFS_1"/>
    <property type="match status" value="1"/>
</dbReference>
<dbReference type="GO" id="GO:0012505">
    <property type="term" value="C:endomembrane system"/>
    <property type="evidence" value="ECO:0007669"/>
    <property type="project" value="UniProtKB-SubCell"/>
</dbReference>
<feature type="transmembrane region" description="Helical" evidence="6">
    <location>
        <begin position="406"/>
        <end position="427"/>
    </location>
</feature>
<feature type="transmembrane region" description="Helical" evidence="6">
    <location>
        <begin position="367"/>
        <end position="385"/>
    </location>
</feature>
<evidence type="ECO:0000259" key="7">
    <source>
        <dbReference type="PROSITE" id="PS50850"/>
    </source>
</evidence>
<organism evidence="8 9">
    <name type="scientific">Methanoregula boonei (strain DSM 21154 / JCM 14090 / 6A8)</name>
    <dbReference type="NCBI Taxonomy" id="456442"/>
    <lineage>
        <taxon>Archaea</taxon>
        <taxon>Methanobacteriati</taxon>
        <taxon>Methanobacteriota</taxon>
        <taxon>Stenosarchaea group</taxon>
        <taxon>Methanomicrobia</taxon>
        <taxon>Methanomicrobiales</taxon>
        <taxon>Methanoregulaceae</taxon>
        <taxon>Methanoregula</taxon>
    </lineage>
</organism>
<dbReference type="GO" id="GO:0005886">
    <property type="term" value="C:plasma membrane"/>
    <property type="evidence" value="ECO:0007669"/>
    <property type="project" value="TreeGrafter"/>
</dbReference>
<feature type="transmembrane region" description="Helical" evidence="6">
    <location>
        <begin position="111"/>
        <end position="132"/>
    </location>
</feature>
<dbReference type="InterPro" id="IPR020846">
    <property type="entry name" value="MFS_dom"/>
</dbReference>
<protein>
    <submittedName>
        <fullName evidence="8">Major facilitator superfamily MFS_1</fullName>
    </submittedName>
</protein>
<evidence type="ECO:0000256" key="2">
    <source>
        <dbReference type="ARBA" id="ARBA00022448"/>
    </source>
</evidence>
<dbReference type="OrthoDB" id="116991at2157"/>
<dbReference type="RefSeq" id="WP_011991396.1">
    <property type="nucleotide sequence ID" value="NC_009712.1"/>
</dbReference>
<feature type="transmembrane region" description="Helical" evidence="6">
    <location>
        <begin position="86"/>
        <end position="105"/>
    </location>
</feature>
<feature type="domain" description="Major facilitator superfamily (MFS) profile" evidence="7">
    <location>
        <begin position="20"/>
        <end position="459"/>
    </location>
</feature>
<proteinExistence type="predicted"/>
<feature type="transmembrane region" description="Helical" evidence="6">
    <location>
        <begin position="342"/>
        <end position="361"/>
    </location>
</feature>
<dbReference type="AlphaFoldDB" id="A7I597"/>
<name>A7I597_METB6</name>
<feature type="transmembrane region" description="Helical" evidence="6">
    <location>
        <begin position="439"/>
        <end position="456"/>
    </location>
</feature>
<evidence type="ECO:0000313" key="8">
    <source>
        <dbReference type="EMBL" id="ABS54908.1"/>
    </source>
</evidence>
<keyword evidence="9" id="KW-1185">Reference proteome</keyword>
<sequence>MNTSNLPQPAESKIAFDWRFVTPLYIGSALNPVNTSFIATALVPIAAAINVPVGQTAVLVAALYIACIVAQPAAGKLSEAFGPRRVFLAGILAVLAGGVLGGLGHDLATLIVSRVLIGVGTSTGYPSAMLLIRQRAESAGLTGPPGGVLGGLVIAGMATAVIGLPIGGFLVAAWGWQSVFFINVPLALVALIMAASWIPRDPPCRSIKTLRDLATRIDLAGITVFSGAMIALLVFLMSLPDPDWVVLGVVILLGLAFVWWEGQVSQPFIDLRLLGTNRPLILTYVRFALAMLCVYTVMYGVTQWLEIDKNISSADAGFIILPMSLISIVLAWLVSRLNLVRTPLIVSAVACLAGSAGVFLFTTATPILWIVIITAIFGITMGMCASANQTTFYTQVTADQIGTASGLFRTFGYFGSVASSALIAIFFNPDVSDQSLHSIAAVLVILSVVGLLIVIADRKIMALAKV</sequence>
<dbReference type="PANTHER" id="PTHR23501:SF191">
    <property type="entry name" value="VACUOLAR BASIC AMINO ACID TRANSPORTER 4"/>
    <property type="match status" value="1"/>
</dbReference>